<reference evidence="5" key="1">
    <citation type="submission" date="2012-07" db="EMBL/GenBank/DDBJ databases">
        <title>Genome of the Chinese tree shrew, a rising model animal genetically related to primates.</title>
        <authorList>
            <person name="Zhang G."/>
            <person name="Fan Y."/>
            <person name="Yao Y."/>
            <person name="Huang Z."/>
        </authorList>
    </citation>
    <scope>NUCLEOTIDE SEQUENCE [LARGE SCALE GENOMIC DNA]</scope>
</reference>
<organism evidence="4 5">
    <name type="scientific">Tupaia chinensis</name>
    <name type="common">Chinese tree shrew</name>
    <name type="synonym">Tupaia belangeri chinensis</name>
    <dbReference type="NCBI Taxonomy" id="246437"/>
    <lineage>
        <taxon>Eukaryota</taxon>
        <taxon>Metazoa</taxon>
        <taxon>Chordata</taxon>
        <taxon>Craniata</taxon>
        <taxon>Vertebrata</taxon>
        <taxon>Euteleostomi</taxon>
        <taxon>Mammalia</taxon>
        <taxon>Eutheria</taxon>
        <taxon>Euarchontoglires</taxon>
        <taxon>Scandentia</taxon>
        <taxon>Tupaiidae</taxon>
        <taxon>Tupaia</taxon>
    </lineage>
</organism>
<sequence>MANLKGLSEDATEETLNESFNGSICERIVIDWETGSSKEFSFVDFNSEKDGRSWKEAMEDGEIDGNNVPWNGPSARVKVASGFMVEAEEAWKAVMVAENEMDLVAEVEEALESEMASEEAQEEEETSATRKEDEV</sequence>
<dbReference type="PROSITE" id="PS50102">
    <property type="entry name" value="RRM"/>
    <property type="match status" value="1"/>
</dbReference>
<proteinExistence type="predicted"/>
<evidence type="ECO:0000256" key="1">
    <source>
        <dbReference type="PROSITE-ProRule" id="PRU00176"/>
    </source>
</evidence>
<accession>L9L8B2</accession>
<protein>
    <submittedName>
        <fullName evidence="4">Nucleolin</fullName>
    </submittedName>
</protein>
<feature type="region of interest" description="Disordered" evidence="2">
    <location>
        <begin position="111"/>
        <end position="135"/>
    </location>
</feature>
<evidence type="ECO:0000313" key="4">
    <source>
        <dbReference type="EMBL" id="ELW70889.1"/>
    </source>
</evidence>
<dbReference type="Gene3D" id="3.30.70.330">
    <property type="match status" value="1"/>
</dbReference>
<dbReference type="Pfam" id="PF00076">
    <property type="entry name" value="RRM_1"/>
    <property type="match status" value="1"/>
</dbReference>
<dbReference type="GO" id="GO:0003723">
    <property type="term" value="F:RNA binding"/>
    <property type="evidence" value="ECO:0007669"/>
    <property type="project" value="UniProtKB-UniRule"/>
</dbReference>
<keyword evidence="5" id="KW-1185">Reference proteome</keyword>
<dbReference type="STRING" id="246437.L9L8B2"/>
<reference evidence="5" key="2">
    <citation type="journal article" date="2013" name="Nat. Commun.">
        <title>Genome of the Chinese tree shrew.</title>
        <authorList>
            <person name="Fan Y."/>
            <person name="Huang Z.Y."/>
            <person name="Cao C.C."/>
            <person name="Chen C.S."/>
            <person name="Chen Y.X."/>
            <person name="Fan D.D."/>
            <person name="He J."/>
            <person name="Hou H.L."/>
            <person name="Hu L."/>
            <person name="Hu X.T."/>
            <person name="Jiang X.T."/>
            <person name="Lai R."/>
            <person name="Lang Y.S."/>
            <person name="Liang B."/>
            <person name="Liao S.G."/>
            <person name="Mu D."/>
            <person name="Ma Y.Y."/>
            <person name="Niu Y.Y."/>
            <person name="Sun X.Q."/>
            <person name="Xia J.Q."/>
            <person name="Xiao J."/>
            <person name="Xiong Z.Q."/>
            <person name="Xu L."/>
            <person name="Yang L."/>
            <person name="Zhang Y."/>
            <person name="Zhao W."/>
            <person name="Zhao X.D."/>
            <person name="Zheng Y.T."/>
            <person name="Zhou J.M."/>
            <person name="Zhu Y.B."/>
            <person name="Zhang G.J."/>
            <person name="Wang J."/>
            <person name="Yao Y.G."/>
        </authorList>
    </citation>
    <scope>NUCLEOTIDE SEQUENCE [LARGE SCALE GENOMIC DNA]</scope>
</reference>
<evidence type="ECO:0000256" key="2">
    <source>
        <dbReference type="SAM" id="MobiDB-lite"/>
    </source>
</evidence>
<gene>
    <name evidence="4" type="ORF">TREES_T100015769</name>
</gene>
<keyword evidence="1" id="KW-0694">RNA-binding</keyword>
<dbReference type="Proteomes" id="UP000011518">
    <property type="component" value="Unassembled WGS sequence"/>
</dbReference>
<dbReference type="InterPro" id="IPR000504">
    <property type="entry name" value="RRM_dom"/>
</dbReference>
<dbReference type="SUPFAM" id="SSF54928">
    <property type="entry name" value="RNA-binding domain, RBD"/>
    <property type="match status" value="1"/>
</dbReference>
<feature type="domain" description="RRM" evidence="3">
    <location>
        <begin position="1"/>
        <end position="82"/>
    </location>
</feature>
<evidence type="ECO:0000259" key="3">
    <source>
        <dbReference type="PROSITE" id="PS50102"/>
    </source>
</evidence>
<dbReference type="InterPro" id="IPR035979">
    <property type="entry name" value="RBD_domain_sf"/>
</dbReference>
<feature type="compositionally biased region" description="Acidic residues" evidence="2">
    <location>
        <begin position="111"/>
        <end position="126"/>
    </location>
</feature>
<dbReference type="InterPro" id="IPR012677">
    <property type="entry name" value="Nucleotide-bd_a/b_plait_sf"/>
</dbReference>
<name>L9L8B2_TUPCH</name>
<dbReference type="AlphaFoldDB" id="L9L8B2"/>
<evidence type="ECO:0000313" key="5">
    <source>
        <dbReference type="Proteomes" id="UP000011518"/>
    </source>
</evidence>
<dbReference type="InParanoid" id="L9L8B2"/>
<dbReference type="EMBL" id="KB320481">
    <property type="protein sequence ID" value="ELW70889.1"/>
    <property type="molecule type" value="Genomic_DNA"/>
</dbReference>